<comment type="caution">
    <text evidence="1">The sequence shown here is derived from an EMBL/GenBank/DDBJ whole genome shotgun (WGS) entry which is preliminary data.</text>
</comment>
<dbReference type="EMBL" id="MRVG01000007">
    <property type="protein sequence ID" value="PMB67553.1"/>
    <property type="molecule type" value="Genomic_DNA"/>
</dbReference>
<gene>
    <name evidence="1" type="ORF">BM221_007223</name>
</gene>
<evidence type="ECO:0000313" key="2">
    <source>
        <dbReference type="Proteomes" id="UP000235728"/>
    </source>
</evidence>
<reference evidence="1 2" key="1">
    <citation type="journal article" date="2016" name="Appl. Microbiol. Biotechnol.">
        <title>Characterization of T-DNA insertion mutants with decreased virulence in the entomopathogenic fungus Beauveria bassiana JEF-007.</title>
        <authorList>
            <person name="Kim S."/>
            <person name="Lee S.J."/>
            <person name="Nai Y.S."/>
            <person name="Yu J.S."/>
            <person name="Lee M.R."/>
            <person name="Yang Y.T."/>
            <person name="Kim J.S."/>
        </authorList>
    </citation>
    <scope>NUCLEOTIDE SEQUENCE [LARGE SCALE GENOMIC DNA]</scope>
    <source>
        <strain evidence="1 2">JEF-007</strain>
    </source>
</reference>
<sequence>MDHKVVIDLTGFEQLCFNCRAILEDGPKHRIHGYACLVCALADEADDIDCEDVQNFLDKPVESREPQSGVPDV</sequence>
<dbReference type="Proteomes" id="UP000235728">
    <property type="component" value="Unassembled WGS sequence"/>
</dbReference>
<organism evidence="1 2">
    <name type="scientific">Beauveria bassiana</name>
    <name type="common">White muscardine disease fungus</name>
    <name type="synonym">Tritirachium shiotae</name>
    <dbReference type="NCBI Taxonomy" id="176275"/>
    <lineage>
        <taxon>Eukaryota</taxon>
        <taxon>Fungi</taxon>
        <taxon>Dikarya</taxon>
        <taxon>Ascomycota</taxon>
        <taxon>Pezizomycotina</taxon>
        <taxon>Sordariomycetes</taxon>
        <taxon>Hypocreomycetidae</taxon>
        <taxon>Hypocreales</taxon>
        <taxon>Cordycipitaceae</taxon>
        <taxon>Beauveria</taxon>
    </lineage>
</organism>
<evidence type="ECO:0000313" key="1">
    <source>
        <dbReference type="EMBL" id="PMB67553.1"/>
    </source>
</evidence>
<name>A0A2N6NJT7_BEABA</name>
<proteinExistence type="predicted"/>
<dbReference type="AlphaFoldDB" id="A0A2N6NJT7"/>
<protein>
    <submittedName>
        <fullName evidence="1">Uncharacterized protein</fullName>
    </submittedName>
</protein>
<accession>A0A2N6NJT7</accession>